<evidence type="ECO:0000313" key="3">
    <source>
        <dbReference type="EMBL" id="MEJ8575034.1"/>
    </source>
</evidence>
<dbReference type="AlphaFoldDB" id="A0AAW9S006"/>
<comment type="caution">
    <text evidence="3">The sequence shown here is derived from an EMBL/GenBank/DDBJ whole genome shotgun (WGS) entry which is preliminary data.</text>
</comment>
<evidence type="ECO:0000313" key="4">
    <source>
        <dbReference type="Proteomes" id="UP001378188"/>
    </source>
</evidence>
<evidence type="ECO:0000259" key="2">
    <source>
        <dbReference type="Pfam" id="PF13883"/>
    </source>
</evidence>
<dbReference type="Pfam" id="PF13883">
    <property type="entry name" value="CREG_beta-barrel"/>
    <property type="match status" value="1"/>
</dbReference>
<reference evidence="3 4" key="1">
    <citation type="submission" date="2024-02" db="EMBL/GenBank/DDBJ databases">
        <title>Genome analysis and characterization of Microbaculum marinisediminis sp. nov., isolated from marine sediment.</title>
        <authorList>
            <person name="Du Z.-J."/>
            <person name="Ye Y.-Q."/>
            <person name="Zhang Z.-R."/>
            <person name="Yuan S.-M."/>
            <person name="Zhang X.-Y."/>
        </authorList>
    </citation>
    <scope>NUCLEOTIDE SEQUENCE [LARGE SCALE GENOMIC DNA]</scope>
    <source>
        <strain evidence="3 4">SDUM1044001</strain>
    </source>
</reference>
<dbReference type="Proteomes" id="UP001378188">
    <property type="component" value="Unassembled WGS sequence"/>
</dbReference>
<dbReference type="PANTHER" id="PTHR13343:SF17">
    <property type="entry name" value="CELLULAR REPRESSOR OF E1A-STIMULATED GENES, ISOFORM A"/>
    <property type="match status" value="1"/>
</dbReference>
<dbReference type="EMBL" id="JAZHOF010000017">
    <property type="protein sequence ID" value="MEJ8575034.1"/>
    <property type="molecule type" value="Genomic_DNA"/>
</dbReference>
<dbReference type="Pfam" id="PF10615">
    <property type="entry name" value="DUF2470"/>
    <property type="match status" value="1"/>
</dbReference>
<dbReference type="GO" id="GO:0005737">
    <property type="term" value="C:cytoplasm"/>
    <property type="evidence" value="ECO:0007669"/>
    <property type="project" value="UniProtKB-ARBA"/>
</dbReference>
<keyword evidence="4" id="KW-1185">Reference proteome</keyword>
<accession>A0AAW9S006</accession>
<feature type="domain" description="DUF2470" evidence="1">
    <location>
        <begin position="170"/>
        <end position="239"/>
    </location>
</feature>
<dbReference type="Gene3D" id="2.30.110.10">
    <property type="entry name" value="Electron Transport, Fmn-binding Protein, Chain A"/>
    <property type="match status" value="1"/>
</dbReference>
<feature type="domain" description="CREG-like beta-barrel" evidence="2">
    <location>
        <begin position="17"/>
        <end position="152"/>
    </location>
</feature>
<dbReference type="RefSeq" id="WP_340332731.1">
    <property type="nucleotide sequence ID" value="NZ_JAZHOF010000017.1"/>
</dbReference>
<dbReference type="SUPFAM" id="SSF50475">
    <property type="entry name" value="FMN-binding split barrel"/>
    <property type="match status" value="1"/>
</dbReference>
<gene>
    <name evidence="3" type="ORF">V3328_26405</name>
</gene>
<organism evidence="3 4">
    <name type="scientific">Microbaculum marinum</name>
    <dbReference type="NCBI Taxonomy" id="1764581"/>
    <lineage>
        <taxon>Bacteria</taxon>
        <taxon>Pseudomonadati</taxon>
        <taxon>Pseudomonadota</taxon>
        <taxon>Alphaproteobacteria</taxon>
        <taxon>Hyphomicrobiales</taxon>
        <taxon>Tepidamorphaceae</taxon>
        <taxon>Microbaculum</taxon>
    </lineage>
</organism>
<protein>
    <submittedName>
        <fullName evidence="3">DUF2470 domain-containing protein</fullName>
    </submittedName>
</protein>
<dbReference type="InterPro" id="IPR055343">
    <property type="entry name" value="CREG_beta-barrel"/>
</dbReference>
<sequence>MGQDQQEDVRRDTFDALAAARRVLRTASTGGLGTVGEDGHPFTSLVTAATTISGEPVMLLSDLAVHTRNLKRDARASILLVEPGGEAGDPLAGARLTVVGRVVADADPRLRSRFLARHPEASGYADFKDFSFYRMAVEAAHLVAGFGRIVTIAGTDLLVDAPPSLADGEAGAVAHMNEDHADAVQLYATRLLGLPDGPWKLTGLDPHGLDMSCAGRSARLDFDAPIDGPGKLRQTLVALAGQARGMAA</sequence>
<evidence type="ECO:0000259" key="1">
    <source>
        <dbReference type="Pfam" id="PF10615"/>
    </source>
</evidence>
<dbReference type="Gene3D" id="3.20.180.10">
    <property type="entry name" value="PNP-oxidase-like"/>
    <property type="match status" value="1"/>
</dbReference>
<dbReference type="InterPro" id="IPR037119">
    <property type="entry name" value="Haem_oxidase_HugZ-like_sf"/>
</dbReference>
<dbReference type="InterPro" id="IPR019595">
    <property type="entry name" value="DUF2470"/>
</dbReference>
<dbReference type="PANTHER" id="PTHR13343">
    <property type="entry name" value="CREG1 PROTEIN"/>
    <property type="match status" value="1"/>
</dbReference>
<proteinExistence type="predicted"/>
<dbReference type="InterPro" id="IPR012349">
    <property type="entry name" value="Split_barrel_FMN-bd"/>
</dbReference>
<name>A0AAW9S006_9HYPH</name>